<gene>
    <name evidence="1" type="ORF">M5K25_003704</name>
</gene>
<sequence>MVEFERGRRSLWVSRECEREFHTVASANLHLSTIIVKVKGEMKNKVVSNNHGMRIMKRID</sequence>
<name>A0ABD0VJW9_DENTH</name>
<keyword evidence="2" id="KW-1185">Reference proteome</keyword>
<accession>A0ABD0VJW9</accession>
<proteinExistence type="predicted"/>
<evidence type="ECO:0000313" key="1">
    <source>
        <dbReference type="EMBL" id="KAL0925380.1"/>
    </source>
</evidence>
<dbReference type="Proteomes" id="UP001552299">
    <property type="component" value="Unassembled WGS sequence"/>
</dbReference>
<comment type="caution">
    <text evidence="1">The sequence shown here is derived from an EMBL/GenBank/DDBJ whole genome shotgun (WGS) entry which is preliminary data.</text>
</comment>
<organism evidence="1 2">
    <name type="scientific">Dendrobium thyrsiflorum</name>
    <name type="common">Pinecone-like raceme dendrobium</name>
    <name type="synonym">Orchid</name>
    <dbReference type="NCBI Taxonomy" id="117978"/>
    <lineage>
        <taxon>Eukaryota</taxon>
        <taxon>Viridiplantae</taxon>
        <taxon>Streptophyta</taxon>
        <taxon>Embryophyta</taxon>
        <taxon>Tracheophyta</taxon>
        <taxon>Spermatophyta</taxon>
        <taxon>Magnoliopsida</taxon>
        <taxon>Liliopsida</taxon>
        <taxon>Asparagales</taxon>
        <taxon>Orchidaceae</taxon>
        <taxon>Epidendroideae</taxon>
        <taxon>Malaxideae</taxon>
        <taxon>Dendrobiinae</taxon>
        <taxon>Dendrobium</taxon>
    </lineage>
</organism>
<protein>
    <submittedName>
        <fullName evidence="1">Uncharacterized protein</fullName>
    </submittedName>
</protein>
<dbReference type="AlphaFoldDB" id="A0ABD0VJW9"/>
<reference evidence="1 2" key="1">
    <citation type="journal article" date="2024" name="Plant Biotechnol. J.">
        <title>Dendrobium thyrsiflorum genome and its molecular insights into genes involved in important horticultural traits.</title>
        <authorList>
            <person name="Chen B."/>
            <person name="Wang J.Y."/>
            <person name="Zheng P.J."/>
            <person name="Li K.L."/>
            <person name="Liang Y.M."/>
            <person name="Chen X.F."/>
            <person name="Zhang C."/>
            <person name="Zhao X."/>
            <person name="He X."/>
            <person name="Zhang G.Q."/>
            <person name="Liu Z.J."/>
            <person name="Xu Q."/>
        </authorList>
    </citation>
    <scope>NUCLEOTIDE SEQUENCE [LARGE SCALE GENOMIC DNA]</scope>
    <source>
        <strain evidence="1">GZMU011</strain>
    </source>
</reference>
<dbReference type="EMBL" id="JANQDX010000004">
    <property type="protein sequence ID" value="KAL0925380.1"/>
    <property type="molecule type" value="Genomic_DNA"/>
</dbReference>
<evidence type="ECO:0000313" key="2">
    <source>
        <dbReference type="Proteomes" id="UP001552299"/>
    </source>
</evidence>